<dbReference type="OMA" id="CSAADMN"/>
<evidence type="ECO:0000259" key="2">
    <source>
        <dbReference type="PROSITE" id="PS51644"/>
    </source>
</evidence>
<dbReference type="InterPro" id="IPR025677">
    <property type="entry name" value="OST-HTH-assoc_dom"/>
</dbReference>
<name>A0A1R3J421_COCAP</name>
<evidence type="ECO:0000313" key="4">
    <source>
        <dbReference type="Proteomes" id="UP000188268"/>
    </source>
</evidence>
<dbReference type="PANTHER" id="PTHR14379">
    <property type="entry name" value="LIMKAIN B LKAP"/>
    <property type="match status" value="1"/>
</dbReference>
<dbReference type="Gramene" id="OMO89582">
    <property type="protein sequence ID" value="OMO89582"/>
    <property type="gene ID" value="CCACVL1_07753"/>
</dbReference>
<dbReference type="Pfam" id="PF12872">
    <property type="entry name" value="OST-HTH"/>
    <property type="match status" value="2"/>
</dbReference>
<feature type="non-terminal residue" evidence="3">
    <location>
        <position position="991"/>
    </location>
</feature>
<dbReference type="InterPro" id="IPR024768">
    <property type="entry name" value="Marf1"/>
</dbReference>
<dbReference type="Pfam" id="PF14418">
    <property type="entry name" value="OHA"/>
    <property type="match status" value="1"/>
</dbReference>
<dbReference type="Gene3D" id="3.30.420.610">
    <property type="entry name" value="LOTUS domain-like"/>
    <property type="match status" value="2"/>
</dbReference>
<feature type="compositionally biased region" description="Basic and acidic residues" evidence="1">
    <location>
        <begin position="934"/>
        <end position="943"/>
    </location>
</feature>
<feature type="domain" description="HTH OST-type" evidence="2">
    <location>
        <begin position="767"/>
        <end position="841"/>
    </location>
</feature>
<dbReference type="AlphaFoldDB" id="A0A1R3J421"/>
<dbReference type="Pfam" id="PF01936">
    <property type="entry name" value="NYN"/>
    <property type="match status" value="1"/>
</dbReference>
<feature type="domain" description="HTH OST-type" evidence="2">
    <location>
        <begin position="256"/>
        <end position="333"/>
    </location>
</feature>
<accession>A0A1R3J421</accession>
<dbReference type="Gene3D" id="3.40.50.1010">
    <property type="entry name" value="5'-nuclease"/>
    <property type="match status" value="1"/>
</dbReference>
<keyword evidence="4" id="KW-1185">Reference proteome</keyword>
<sequence length="991" mass="110623">MSFKHFPLKTLLSISPSTSSVSPPLYSLSIFISHFSTSQTHYYYPSRRQEEESRQIKVSVWWDFENCSLPSGVNGFRIAHLITAAVRANGIKGPIQITAFGDVIQLNRAHQEALSSTGINMTHVPRGGKNSADRSLLVDLLYWISQNPPPAHLFLISGDRDFASTLHRLRMNNYNVLLASPDHVPSVLRSAASIMWNWHALAKGENLTGKRCNLPPDGPYGSWYGHDKLPLQNPFLAVEPPASSQNDESSEVVRPVPKVVTKLICQILNSCPEGISIYELRNELNSRVNLDKDLYGHKKFYRFLLSMPEILRLQGKFVVRRTAPNAGELSETSPCSSAGHLSRSGDALPVSSRLYDDLSLGGAPNVMSPLHNSPEVNVGVDPRKVQETRKVNADKQPLPVVEKITEEVQQPLPVVEKITEEVQQPLPVVEKITEEVQQPLPVVEKITEEVQQPLPVVEKIAESDERVTESHQTLILEQESASEVSFFRKFWQRWFYGSNDNSEVKSHFLEKCGDSGGSSEKIKNNMLKQCAGVCSEREETKEESEAKSDEGAHTKATASSNNDLTIDSKASPEAGENHSGKRSGVLAVWCKFWRGSLDNEASADQSCERHNQINNISLKHEIFTQDSFWKDMEILLDSPRGLALVTQSMTREEMAEKLQKEGPLALRSVSNCDLLQLVDLLISDKKWIEECSSETLPFRITRAVAKSPISGNTPATNGLRSIFMRTSSQADVQRKHEGPKKLENVPHSGVSFPSINKKTTERSRSEILGDCQKLVKVILKEHPEGYNIGSFRKLFLERYGYPLDIQRLGYKRLSSLLEETPGVKLESTYIIPASLVPNDSNLETVVPNVQEDNSQAFQNSAGVLPYASMKGEDFESTWDELGPVSCTSSNKKEMLSVLGRKTAEDAEIAHFTYEPSVSDDEFSDSEEELSTPERTGKQQKPEIVEFDSSLLQILDSWYCSKEGKDRKDNSEECEDMVDSSEYQVKPSADAG</sequence>
<protein>
    <recommendedName>
        <fullName evidence="2">HTH OST-type domain-containing protein</fullName>
    </recommendedName>
</protein>
<feature type="compositionally biased region" description="Polar residues" evidence="1">
    <location>
        <begin position="556"/>
        <end position="565"/>
    </location>
</feature>
<feature type="region of interest" description="Disordered" evidence="1">
    <location>
        <begin position="915"/>
        <end position="943"/>
    </location>
</feature>
<comment type="caution">
    <text evidence="3">The sequence shown here is derived from an EMBL/GenBank/DDBJ whole genome shotgun (WGS) entry which is preliminary data.</text>
</comment>
<dbReference type="Proteomes" id="UP000188268">
    <property type="component" value="Unassembled WGS sequence"/>
</dbReference>
<evidence type="ECO:0000256" key="1">
    <source>
        <dbReference type="SAM" id="MobiDB-lite"/>
    </source>
</evidence>
<dbReference type="OrthoDB" id="549353at2759"/>
<feature type="region of interest" description="Disordered" evidence="1">
    <location>
        <begin position="541"/>
        <end position="580"/>
    </location>
</feature>
<gene>
    <name evidence="3" type="ORF">CCACVL1_07753</name>
</gene>
<feature type="region of interest" description="Disordered" evidence="1">
    <location>
        <begin position="962"/>
        <end position="991"/>
    </location>
</feature>
<dbReference type="PROSITE" id="PS51644">
    <property type="entry name" value="HTH_OST"/>
    <property type="match status" value="2"/>
</dbReference>
<dbReference type="CDD" id="cd08824">
    <property type="entry name" value="LOTUS"/>
    <property type="match status" value="1"/>
</dbReference>
<dbReference type="GO" id="GO:0010468">
    <property type="term" value="P:regulation of gene expression"/>
    <property type="evidence" value="ECO:0007669"/>
    <property type="project" value="InterPro"/>
</dbReference>
<feature type="compositionally biased region" description="Acidic residues" evidence="1">
    <location>
        <begin position="917"/>
        <end position="930"/>
    </location>
</feature>
<dbReference type="GO" id="GO:0004540">
    <property type="term" value="F:RNA nuclease activity"/>
    <property type="evidence" value="ECO:0007669"/>
    <property type="project" value="InterPro"/>
</dbReference>
<dbReference type="InterPro" id="IPR025605">
    <property type="entry name" value="OST-HTH/LOTUS_dom"/>
</dbReference>
<proteinExistence type="predicted"/>
<organism evidence="3 4">
    <name type="scientific">Corchorus capsularis</name>
    <name type="common">Jute</name>
    <dbReference type="NCBI Taxonomy" id="210143"/>
    <lineage>
        <taxon>Eukaryota</taxon>
        <taxon>Viridiplantae</taxon>
        <taxon>Streptophyta</taxon>
        <taxon>Embryophyta</taxon>
        <taxon>Tracheophyta</taxon>
        <taxon>Spermatophyta</taxon>
        <taxon>Magnoliopsida</taxon>
        <taxon>eudicotyledons</taxon>
        <taxon>Gunneridae</taxon>
        <taxon>Pentapetalae</taxon>
        <taxon>rosids</taxon>
        <taxon>malvids</taxon>
        <taxon>Malvales</taxon>
        <taxon>Malvaceae</taxon>
        <taxon>Grewioideae</taxon>
        <taxon>Apeibeae</taxon>
        <taxon>Corchorus</taxon>
    </lineage>
</organism>
<dbReference type="EMBL" id="AWWV01008647">
    <property type="protein sequence ID" value="OMO89582.1"/>
    <property type="molecule type" value="Genomic_DNA"/>
</dbReference>
<reference evidence="3 4" key="1">
    <citation type="submission" date="2013-09" db="EMBL/GenBank/DDBJ databases">
        <title>Corchorus capsularis genome sequencing.</title>
        <authorList>
            <person name="Alam M."/>
            <person name="Haque M.S."/>
            <person name="Islam M.S."/>
            <person name="Emdad E.M."/>
            <person name="Islam M.M."/>
            <person name="Ahmed B."/>
            <person name="Halim A."/>
            <person name="Hossen Q.M.M."/>
            <person name="Hossain M.Z."/>
            <person name="Ahmed R."/>
            <person name="Khan M.M."/>
            <person name="Islam R."/>
            <person name="Rashid M.M."/>
            <person name="Khan S.A."/>
            <person name="Rahman M.S."/>
            <person name="Alam M."/>
        </authorList>
    </citation>
    <scope>NUCLEOTIDE SEQUENCE [LARGE SCALE GENOMIC DNA]</scope>
    <source>
        <strain evidence="4">cv. CVL-1</strain>
        <tissue evidence="3">Whole seedling</tissue>
    </source>
</reference>
<dbReference type="InterPro" id="IPR041966">
    <property type="entry name" value="LOTUS-like"/>
</dbReference>
<dbReference type="InterPro" id="IPR021139">
    <property type="entry name" value="NYN"/>
</dbReference>
<dbReference type="CDD" id="cd10910">
    <property type="entry name" value="PIN_limkain_b1_N_like"/>
    <property type="match status" value="1"/>
</dbReference>
<dbReference type="GO" id="GO:0005777">
    <property type="term" value="C:peroxisome"/>
    <property type="evidence" value="ECO:0007669"/>
    <property type="project" value="InterPro"/>
</dbReference>
<evidence type="ECO:0000313" key="3">
    <source>
        <dbReference type="EMBL" id="OMO89582.1"/>
    </source>
</evidence>
<dbReference type="PANTHER" id="PTHR14379:SF6">
    <property type="entry name" value="EMB|CAB71880.1"/>
    <property type="match status" value="1"/>
</dbReference>
<dbReference type="STRING" id="210143.A0A1R3J421"/>
<feature type="compositionally biased region" description="Basic and acidic residues" evidence="1">
    <location>
        <begin position="541"/>
        <end position="553"/>
    </location>
</feature>